<keyword evidence="2" id="KW-1003">Cell membrane</keyword>
<evidence type="ECO:0000259" key="9">
    <source>
        <dbReference type="Pfam" id="PF13231"/>
    </source>
</evidence>
<feature type="transmembrane region" description="Helical" evidence="8">
    <location>
        <begin position="122"/>
        <end position="139"/>
    </location>
</feature>
<evidence type="ECO:0000313" key="11">
    <source>
        <dbReference type="Proteomes" id="UP000214606"/>
    </source>
</evidence>
<keyword evidence="4" id="KW-0808">Transferase</keyword>
<evidence type="ECO:0000256" key="1">
    <source>
        <dbReference type="ARBA" id="ARBA00004651"/>
    </source>
</evidence>
<organism evidence="10 11">
    <name type="scientific">Aeribacillus pallidus</name>
    <dbReference type="NCBI Taxonomy" id="33936"/>
    <lineage>
        <taxon>Bacteria</taxon>
        <taxon>Bacillati</taxon>
        <taxon>Bacillota</taxon>
        <taxon>Bacilli</taxon>
        <taxon>Bacillales</taxon>
        <taxon>Bacillaceae</taxon>
        <taxon>Aeribacillus</taxon>
    </lineage>
</organism>
<comment type="subcellular location">
    <subcellularLocation>
        <location evidence="1">Cell membrane</location>
        <topology evidence="1">Multi-pass membrane protein</topology>
    </subcellularLocation>
</comment>
<protein>
    <recommendedName>
        <fullName evidence="9">Glycosyltransferase RgtA/B/C/D-like domain-containing protein</fullName>
    </recommendedName>
</protein>
<dbReference type="KEGG" id="apak:AP3564_07590"/>
<evidence type="ECO:0000256" key="4">
    <source>
        <dbReference type="ARBA" id="ARBA00022679"/>
    </source>
</evidence>
<evidence type="ECO:0000256" key="2">
    <source>
        <dbReference type="ARBA" id="ARBA00022475"/>
    </source>
</evidence>
<dbReference type="Pfam" id="PF13231">
    <property type="entry name" value="PMT_2"/>
    <property type="match status" value="1"/>
</dbReference>
<dbReference type="GO" id="GO:0009103">
    <property type="term" value="P:lipopolysaccharide biosynthetic process"/>
    <property type="evidence" value="ECO:0007669"/>
    <property type="project" value="UniProtKB-ARBA"/>
</dbReference>
<dbReference type="PANTHER" id="PTHR33908">
    <property type="entry name" value="MANNOSYLTRANSFERASE YKCB-RELATED"/>
    <property type="match status" value="1"/>
</dbReference>
<dbReference type="EMBL" id="CP017703">
    <property type="protein sequence ID" value="ASS92311.1"/>
    <property type="molecule type" value="Genomic_DNA"/>
</dbReference>
<evidence type="ECO:0000256" key="5">
    <source>
        <dbReference type="ARBA" id="ARBA00022692"/>
    </source>
</evidence>
<evidence type="ECO:0000256" key="3">
    <source>
        <dbReference type="ARBA" id="ARBA00022676"/>
    </source>
</evidence>
<accession>A0A223EAT0</accession>
<name>A0A223EAT0_9BACI</name>
<proteinExistence type="predicted"/>
<feature type="transmembrane region" description="Helical" evidence="8">
    <location>
        <begin position="94"/>
        <end position="115"/>
    </location>
</feature>
<feature type="transmembrane region" description="Helical" evidence="8">
    <location>
        <begin position="172"/>
        <end position="203"/>
    </location>
</feature>
<keyword evidence="5 8" id="KW-0812">Transmembrane</keyword>
<dbReference type="AlphaFoldDB" id="A0A223EAT0"/>
<feature type="transmembrane region" description="Helical" evidence="8">
    <location>
        <begin position="368"/>
        <end position="388"/>
    </location>
</feature>
<dbReference type="GO" id="GO:0016763">
    <property type="term" value="F:pentosyltransferase activity"/>
    <property type="evidence" value="ECO:0007669"/>
    <property type="project" value="TreeGrafter"/>
</dbReference>
<sequence>MNNQLLQLVRKHYSIIIILLLALVLRLFALYEYGLNLTLNSDDVGYTKSARVLIQTGMLTYHQIGEPTVHIMPGQSFLLALVFLIFGFEEVGLYAARVVISLFGITSILFVYLIGKYVFNKCTGLIAAFLLAIFVPQILTDNLLLTESPFMAGMYVLLYCSLKLANERKWSYFFGVIFSYLLCLMFRPTIALYPLVLLIYLLLKKYPLKMMLKQFLIALVLLLIVLGPWWIRNYIHYHEFIPLSGGTGNPLLLGTYQGSGYRYGEPYDDVIKKINKEHPNISAYENMNLQKEAAIDRIKLWWKSDPKSFLRSYTIDKTIKQWNTSFYWKEIFGVKIELMQKIHKLTMVLATISMTLSIFLYKRSLSENVLLFGILAYFTVLNNIFFAFDRYNQPLMSIWFLFIGSIISYFSQKTKSIFRLRS</sequence>
<reference evidence="10 11" key="1">
    <citation type="submission" date="2016-10" db="EMBL/GenBank/DDBJ databases">
        <title>The whole genome sequencing and assembly of Aeribacillus pallidus KCTC3564 strain.</title>
        <authorList>
            <person name="Lee Y.-J."/>
            <person name="Park M.-K."/>
            <person name="Yi H."/>
            <person name="Bahn Y.-S."/>
            <person name="Kim J.F."/>
            <person name="Lee D.-W."/>
        </authorList>
    </citation>
    <scope>NUCLEOTIDE SEQUENCE [LARGE SCALE GENOMIC DNA]</scope>
    <source>
        <strain evidence="10 11">KCTC3564</strain>
    </source>
</reference>
<feature type="transmembrane region" description="Helical" evidence="8">
    <location>
        <begin position="12"/>
        <end position="31"/>
    </location>
</feature>
<evidence type="ECO:0000256" key="7">
    <source>
        <dbReference type="ARBA" id="ARBA00023136"/>
    </source>
</evidence>
<feature type="transmembrane region" description="Helical" evidence="8">
    <location>
        <begin position="394"/>
        <end position="411"/>
    </location>
</feature>
<evidence type="ECO:0000256" key="8">
    <source>
        <dbReference type="SAM" id="Phobius"/>
    </source>
</evidence>
<keyword evidence="3" id="KW-0328">Glycosyltransferase</keyword>
<dbReference type="InterPro" id="IPR050297">
    <property type="entry name" value="LipidA_mod_glycosyltrf_83"/>
</dbReference>
<dbReference type="PANTHER" id="PTHR33908:SF11">
    <property type="entry name" value="MEMBRANE PROTEIN"/>
    <property type="match status" value="1"/>
</dbReference>
<evidence type="ECO:0000256" key="6">
    <source>
        <dbReference type="ARBA" id="ARBA00022989"/>
    </source>
</evidence>
<keyword evidence="6 8" id="KW-1133">Transmembrane helix</keyword>
<dbReference type="GO" id="GO:0005886">
    <property type="term" value="C:plasma membrane"/>
    <property type="evidence" value="ECO:0007669"/>
    <property type="project" value="UniProtKB-SubCell"/>
</dbReference>
<keyword evidence="7 8" id="KW-0472">Membrane</keyword>
<feature type="domain" description="Glycosyltransferase RgtA/B/C/D-like" evidence="9">
    <location>
        <begin position="73"/>
        <end position="229"/>
    </location>
</feature>
<dbReference type="Proteomes" id="UP000214606">
    <property type="component" value="Chromosome"/>
</dbReference>
<dbReference type="InterPro" id="IPR038731">
    <property type="entry name" value="RgtA/B/C-like"/>
</dbReference>
<gene>
    <name evidence="10" type="ORF">AP3564_07590</name>
</gene>
<feature type="transmembrane region" description="Helical" evidence="8">
    <location>
        <begin position="215"/>
        <end position="231"/>
    </location>
</feature>
<evidence type="ECO:0000313" key="10">
    <source>
        <dbReference type="EMBL" id="ASS92311.1"/>
    </source>
</evidence>